<dbReference type="Gene3D" id="1.10.287.4070">
    <property type="match status" value="1"/>
</dbReference>
<comment type="subcellular location">
    <subcellularLocation>
        <location evidence="1">Nucleus</location>
        <location evidence="1">Nucleolus</location>
    </subcellularLocation>
</comment>
<dbReference type="InParanoid" id="J8ZQ82"/>
<dbReference type="GO" id="GO:0030515">
    <property type="term" value="F:snoRNA binding"/>
    <property type="evidence" value="ECO:0007669"/>
    <property type="project" value="InterPro"/>
</dbReference>
<dbReference type="SMART" id="SM00931">
    <property type="entry name" value="NOSIC"/>
    <property type="match status" value="1"/>
</dbReference>
<dbReference type="PANTHER" id="PTHR10894">
    <property type="entry name" value="NUCLEOLAR PROTEIN 5 NUCLEOLAR PROTEIN NOP5 NOP58"/>
    <property type="match status" value="1"/>
</dbReference>
<dbReference type="PANTHER" id="PTHR10894:SF1">
    <property type="entry name" value="NUCLEOLAR PROTEIN 58"/>
    <property type="match status" value="1"/>
</dbReference>
<evidence type="ECO:0000256" key="5">
    <source>
        <dbReference type="ARBA" id="ARBA00023242"/>
    </source>
</evidence>
<organism evidence="8 9">
    <name type="scientific">Edhazardia aedis (strain USNM 41457)</name>
    <name type="common">Microsporidian parasite</name>
    <dbReference type="NCBI Taxonomy" id="1003232"/>
    <lineage>
        <taxon>Eukaryota</taxon>
        <taxon>Fungi</taxon>
        <taxon>Fungi incertae sedis</taxon>
        <taxon>Microsporidia</taxon>
        <taxon>Edhazardia</taxon>
    </lineage>
</organism>
<evidence type="ECO:0000256" key="4">
    <source>
        <dbReference type="ARBA" id="ARBA00022517"/>
    </source>
</evidence>
<dbReference type="GO" id="GO:0032040">
    <property type="term" value="C:small-subunit processome"/>
    <property type="evidence" value="ECO:0007669"/>
    <property type="project" value="InterPro"/>
</dbReference>
<sequence>MEFLLDTTLGYFVIEKLNSYNLKAKYIFTTHDEAVESLKKLQNNELPNNLKSFIENNQFKNLYAADKKFSKLIQKNTATKCKIDSCEIKKIKDEESFYKLLNLEKNHFDAWTVSIAHRLCQEKIKNNNNFDGIIINAVFLLEEMDSDINLKTMRIREWYGNHFPELEELFSDNLKYLKAIKLIGNRFEFLKYNNLNKGDIAKDSFSDEQVNCFSVEKKENSSINIRRENNLNIKSKANKDEKVSPNDSDKANILNDLDVEFEKNTPAWKLEHILDINKIIVNKIIELAEVSVGSPLDNSDLQQIIDCVTYIINHHSYREELNAYLSSRIESISPNLSALLGHNIASKLLSKMGSFSAMAKAPASTLQIQGAEKAFFTAIKQNGNTPKYGLLYNSDLVQMAEPDHRGKIARMLSAKIALCSRIDYFGTECKDNSFGIKARNEIINRISTFSNINSNKEKKNNKSTEKFKLKNKLTYVDIRDGNKRHKKE</sequence>
<dbReference type="OrthoDB" id="6780543at2759"/>
<dbReference type="FunCoup" id="J8ZQ82">
    <property type="interactions" value="368"/>
</dbReference>
<dbReference type="STRING" id="1003232.J8ZQ82"/>
<dbReference type="HOGENOM" id="CLU_015495_1_0_1"/>
<dbReference type="SUPFAM" id="SSF89124">
    <property type="entry name" value="Nop domain"/>
    <property type="match status" value="2"/>
</dbReference>
<dbReference type="Gene3D" id="1.10.246.90">
    <property type="entry name" value="Nop domain"/>
    <property type="match status" value="1"/>
</dbReference>
<dbReference type="InterPro" id="IPR045056">
    <property type="entry name" value="Nop56/Nop58"/>
</dbReference>
<name>J8ZQ82_EDHAE</name>
<comment type="similarity">
    <text evidence="2">Belongs to the NOP5/NOP56 family.</text>
</comment>
<dbReference type="InterPro" id="IPR042239">
    <property type="entry name" value="Nop_C"/>
</dbReference>
<gene>
    <name evidence="8" type="ORF">EDEG_00340</name>
</gene>
<dbReference type="Proteomes" id="UP000003163">
    <property type="component" value="Unassembled WGS sequence"/>
</dbReference>
<dbReference type="OMA" id="NRMMVLA"/>
<keyword evidence="9" id="KW-1185">Reference proteome</keyword>
<dbReference type="GO" id="GO:0031428">
    <property type="term" value="C:box C/D methylation guide snoRNP complex"/>
    <property type="evidence" value="ECO:0007669"/>
    <property type="project" value="InterPro"/>
</dbReference>
<dbReference type="GO" id="GO:0042254">
    <property type="term" value="P:ribosome biogenesis"/>
    <property type="evidence" value="ECO:0007669"/>
    <property type="project" value="UniProtKB-KW"/>
</dbReference>
<evidence type="ECO:0000259" key="7">
    <source>
        <dbReference type="PROSITE" id="PS51358"/>
    </source>
</evidence>
<comment type="function">
    <text evidence="6">Required for pre-18S rRNA processing. May bind microtubules.</text>
</comment>
<proteinExistence type="inferred from homology"/>
<evidence type="ECO:0000256" key="6">
    <source>
        <dbReference type="ARBA" id="ARBA00024837"/>
    </source>
</evidence>
<dbReference type="VEuPathDB" id="MicrosporidiaDB:EDEG_00340"/>
<protein>
    <recommendedName>
        <fullName evidence="3">Nucleolar protein 58</fullName>
    </recommendedName>
</protein>
<feature type="domain" description="Nop" evidence="7">
    <location>
        <begin position="332"/>
        <end position="451"/>
    </location>
</feature>
<dbReference type="PROSITE" id="PS51358">
    <property type="entry name" value="NOP"/>
    <property type="match status" value="1"/>
</dbReference>
<evidence type="ECO:0000256" key="2">
    <source>
        <dbReference type="ARBA" id="ARBA00009211"/>
    </source>
</evidence>
<dbReference type="AlphaFoldDB" id="J8ZQ82"/>
<evidence type="ECO:0000313" key="9">
    <source>
        <dbReference type="Proteomes" id="UP000003163"/>
    </source>
</evidence>
<dbReference type="EMBL" id="AFBI03000003">
    <property type="protein sequence ID" value="EJW01853.1"/>
    <property type="molecule type" value="Genomic_DNA"/>
</dbReference>
<evidence type="ECO:0000313" key="8">
    <source>
        <dbReference type="EMBL" id="EJW01853.1"/>
    </source>
</evidence>
<accession>J8ZQ82</accession>
<dbReference type="InterPro" id="IPR012976">
    <property type="entry name" value="NOSIC"/>
</dbReference>
<evidence type="ECO:0000256" key="3">
    <source>
        <dbReference type="ARBA" id="ARBA00020379"/>
    </source>
</evidence>
<reference evidence="9" key="2">
    <citation type="submission" date="2015-07" db="EMBL/GenBank/DDBJ databases">
        <title>Contrasting host-pathogen interactions and genome evolution in two generalist and specialist microsporidian pathogens of mosquitoes.</title>
        <authorList>
            <consortium name="The Broad Institute Genomics Platform"/>
            <consortium name="The Broad Institute Genome Sequencing Center for Infectious Disease"/>
            <person name="Cuomo C.A."/>
            <person name="Sanscrainte N.D."/>
            <person name="Goldberg J.M."/>
            <person name="Heiman D."/>
            <person name="Young S."/>
            <person name="Zeng Q."/>
            <person name="Becnel J.J."/>
            <person name="Birren B.W."/>
        </authorList>
    </citation>
    <scope>NUCLEOTIDE SEQUENCE [LARGE SCALE GENOMIC DNA]</scope>
    <source>
        <strain evidence="9">USNM 41457</strain>
    </source>
</reference>
<keyword evidence="5" id="KW-0539">Nucleus</keyword>
<dbReference type="InterPro" id="IPR002687">
    <property type="entry name" value="Nop_dom"/>
</dbReference>
<dbReference type="InterPro" id="IPR036070">
    <property type="entry name" value="Nop_dom_sf"/>
</dbReference>
<reference evidence="8 9" key="1">
    <citation type="submission" date="2011-08" db="EMBL/GenBank/DDBJ databases">
        <authorList>
            <person name="Liu Z.J."/>
            <person name="Shi F.L."/>
            <person name="Lu J.Q."/>
            <person name="Li M."/>
            <person name="Wang Z.L."/>
        </authorList>
    </citation>
    <scope>NUCLEOTIDE SEQUENCE [LARGE SCALE GENOMIC DNA]</scope>
    <source>
        <strain evidence="8 9">USNM 41457</strain>
    </source>
</reference>
<evidence type="ECO:0000256" key="1">
    <source>
        <dbReference type="ARBA" id="ARBA00004604"/>
    </source>
</evidence>
<dbReference type="Pfam" id="PF01798">
    <property type="entry name" value="Nop"/>
    <property type="match status" value="2"/>
</dbReference>
<comment type="caution">
    <text evidence="8">The sequence shown here is derived from an EMBL/GenBank/DDBJ whole genome shotgun (WGS) entry which is preliminary data.</text>
</comment>
<keyword evidence="4" id="KW-0690">Ribosome biogenesis</keyword>